<sequence>MKKKKPKKSPQSISKTSPPAKSTPSKSEVKDLAPYSPSVVSDAQISSPAEEVSQQSLVGSDLVANTGSASSVETVIVDSSANPSSQVPEAPSVQPELSSVPEDLEVCSDKETSVSTAKLANDDAKEDSLSSQQAVKSDVTIAPSGVFVPVIGVGVDAACAKCNSTAHSLANCPQNQRKDAPERKTHRGRSKYKQRWIKVNPKLPLPAQKETHIDNQHPSMDRHREIVQTEVVFQSKLGTEKDKALGESSGTPSYLQPILPRSGSGISRSSHADVQPDSSEVESSDSELEEGEFSQHEPDFEVDKQKQKSALRDEKFLLPVDVI</sequence>
<name>A0A8X7V9M4_BRACI</name>
<feature type="compositionally biased region" description="Basic and acidic residues" evidence="1">
    <location>
        <begin position="293"/>
        <end position="308"/>
    </location>
</feature>
<keyword evidence="3" id="KW-1185">Reference proteome</keyword>
<evidence type="ECO:0000313" key="2">
    <source>
        <dbReference type="EMBL" id="KAG2305121.1"/>
    </source>
</evidence>
<feature type="region of interest" description="Disordered" evidence="1">
    <location>
        <begin position="74"/>
        <end position="135"/>
    </location>
</feature>
<evidence type="ECO:0000256" key="1">
    <source>
        <dbReference type="SAM" id="MobiDB-lite"/>
    </source>
</evidence>
<gene>
    <name evidence="2" type="ORF">Bca52824_033772</name>
</gene>
<feature type="compositionally biased region" description="Polar residues" evidence="1">
    <location>
        <begin position="74"/>
        <end position="87"/>
    </location>
</feature>
<dbReference type="OrthoDB" id="10640394at2759"/>
<feature type="compositionally biased region" description="Basic and acidic residues" evidence="1">
    <location>
        <begin position="209"/>
        <end position="227"/>
    </location>
</feature>
<feature type="compositionally biased region" description="Low complexity" evidence="1">
    <location>
        <begin position="9"/>
        <end position="26"/>
    </location>
</feature>
<comment type="caution">
    <text evidence="2">The sequence shown here is derived from an EMBL/GenBank/DDBJ whole genome shotgun (WGS) entry which is preliminary data.</text>
</comment>
<dbReference type="EMBL" id="JAAMPC010000007">
    <property type="protein sequence ID" value="KAG2305121.1"/>
    <property type="molecule type" value="Genomic_DNA"/>
</dbReference>
<accession>A0A8X7V9M4</accession>
<evidence type="ECO:0000313" key="3">
    <source>
        <dbReference type="Proteomes" id="UP000886595"/>
    </source>
</evidence>
<feature type="region of interest" description="Disordered" evidence="1">
    <location>
        <begin position="171"/>
        <end position="308"/>
    </location>
</feature>
<dbReference type="AlphaFoldDB" id="A0A8X7V9M4"/>
<reference evidence="2 3" key="1">
    <citation type="submission" date="2020-02" db="EMBL/GenBank/DDBJ databases">
        <authorList>
            <person name="Ma Q."/>
            <person name="Huang Y."/>
            <person name="Song X."/>
            <person name="Pei D."/>
        </authorList>
    </citation>
    <scope>NUCLEOTIDE SEQUENCE [LARGE SCALE GENOMIC DNA]</scope>
    <source>
        <strain evidence="2">Sxm20200214</strain>
        <tissue evidence="2">Leaf</tissue>
    </source>
</reference>
<feature type="compositionally biased region" description="Basic residues" evidence="1">
    <location>
        <begin position="184"/>
        <end position="196"/>
    </location>
</feature>
<proteinExistence type="predicted"/>
<feature type="compositionally biased region" description="Acidic residues" evidence="1">
    <location>
        <begin position="279"/>
        <end position="292"/>
    </location>
</feature>
<feature type="region of interest" description="Disordered" evidence="1">
    <location>
        <begin position="1"/>
        <end position="56"/>
    </location>
</feature>
<protein>
    <submittedName>
        <fullName evidence="2">Uncharacterized protein</fullName>
    </submittedName>
</protein>
<feature type="compositionally biased region" description="Polar residues" evidence="1">
    <location>
        <begin position="38"/>
        <end position="56"/>
    </location>
</feature>
<dbReference type="Proteomes" id="UP000886595">
    <property type="component" value="Unassembled WGS sequence"/>
</dbReference>
<organism evidence="2 3">
    <name type="scientific">Brassica carinata</name>
    <name type="common">Ethiopian mustard</name>
    <name type="synonym">Abyssinian cabbage</name>
    <dbReference type="NCBI Taxonomy" id="52824"/>
    <lineage>
        <taxon>Eukaryota</taxon>
        <taxon>Viridiplantae</taxon>
        <taxon>Streptophyta</taxon>
        <taxon>Embryophyta</taxon>
        <taxon>Tracheophyta</taxon>
        <taxon>Spermatophyta</taxon>
        <taxon>Magnoliopsida</taxon>
        <taxon>eudicotyledons</taxon>
        <taxon>Gunneridae</taxon>
        <taxon>Pentapetalae</taxon>
        <taxon>rosids</taxon>
        <taxon>malvids</taxon>
        <taxon>Brassicales</taxon>
        <taxon>Brassicaceae</taxon>
        <taxon>Brassiceae</taxon>
        <taxon>Brassica</taxon>
    </lineage>
</organism>